<dbReference type="CDD" id="cd00161">
    <property type="entry name" value="beta-trefoil_Ricin-like"/>
    <property type="match status" value="1"/>
</dbReference>
<protein>
    <recommendedName>
        <fullName evidence="4">Ricin B lectin domain-containing protein</fullName>
    </recommendedName>
</protein>
<feature type="chain" id="PRO_5045198156" description="Ricin B lectin domain-containing protein" evidence="1">
    <location>
        <begin position="25"/>
        <end position="169"/>
    </location>
</feature>
<dbReference type="SUPFAM" id="SSF50370">
    <property type="entry name" value="Ricin B-like lectins"/>
    <property type="match status" value="1"/>
</dbReference>
<accession>A0ABP1QN46</accession>
<dbReference type="EMBL" id="CAXLJM020000036">
    <property type="protein sequence ID" value="CAL8104947.1"/>
    <property type="molecule type" value="Genomic_DNA"/>
</dbReference>
<evidence type="ECO:0000256" key="1">
    <source>
        <dbReference type="SAM" id="SignalP"/>
    </source>
</evidence>
<proteinExistence type="predicted"/>
<evidence type="ECO:0000313" key="3">
    <source>
        <dbReference type="Proteomes" id="UP001642540"/>
    </source>
</evidence>
<keyword evidence="1" id="KW-0732">Signal</keyword>
<evidence type="ECO:0008006" key="4">
    <source>
        <dbReference type="Google" id="ProtNLM"/>
    </source>
</evidence>
<keyword evidence="3" id="KW-1185">Reference proteome</keyword>
<dbReference type="InterPro" id="IPR035992">
    <property type="entry name" value="Ricin_B-like_lectins"/>
</dbReference>
<organism evidence="2 3">
    <name type="scientific">Orchesella dallaii</name>
    <dbReference type="NCBI Taxonomy" id="48710"/>
    <lineage>
        <taxon>Eukaryota</taxon>
        <taxon>Metazoa</taxon>
        <taxon>Ecdysozoa</taxon>
        <taxon>Arthropoda</taxon>
        <taxon>Hexapoda</taxon>
        <taxon>Collembola</taxon>
        <taxon>Entomobryomorpha</taxon>
        <taxon>Entomobryoidea</taxon>
        <taxon>Orchesellidae</taxon>
        <taxon>Orchesellinae</taxon>
        <taxon>Orchesella</taxon>
    </lineage>
</organism>
<comment type="caution">
    <text evidence="2">The sequence shown here is derived from an EMBL/GenBank/DDBJ whole genome shotgun (WGS) entry which is preliminary data.</text>
</comment>
<feature type="signal peptide" evidence="1">
    <location>
        <begin position="1"/>
        <end position="24"/>
    </location>
</feature>
<dbReference type="Gene3D" id="2.80.10.50">
    <property type="match status" value="1"/>
</dbReference>
<gene>
    <name evidence="2" type="ORF">ODALV1_LOCUS11909</name>
</gene>
<sequence>MKKFTCVSLILALAIVWIPNSGLCVQRLALIDFGTYTFQNVGDLGFLTSVGGTEFIVTDVWRDIPGQKWKVTKGYLYTSYLFKPTSEGLSSKIAMTVTTDNGMSIVKKEPYTFGMSSSLYWSVIPAEGSFYMIQNLKDDLCLESMGLGKSVAVSPCRNAKNQQWAVHSR</sequence>
<name>A0ABP1QN46_9HEXA</name>
<dbReference type="PROSITE" id="PS50231">
    <property type="entry name" value="RICIN_B_LECTIN"/>
    <property type="match status" value="1"/>
</dbReference>
<evidence type="ECO:0000313" key="2">
    <source>
        <dbReference type="EMBL" id="CAL8104947.1"/>
    </source>
</evidence>
<dbReference type="Proteomes" id="UP001642540">
    <property type="component" value="Unassembled WGS sequence"/>
</dbReference>
<reference evidence="2 3" key="1">
    <citation type="submission" date="2024-08" db="EMBL/GenBank/DDBJ databases">
        <authorList>
            <person name="Cucini C."/>
            <person name="Frati F."/>
        </authorList>
    </citation>
    <scope>NUCLEOTIDE SEQUENCE [LARGE SCALE GENOMIC DNA]</scope>
</reference>